<feature type="region of interest" description="Disordered" evidence="6">
    <location>
        <begin position="1"/>
        <end position="76"/>
    </location>
</feature>
<dbReference type="RefSeq" id="XP_060455987.1">
    <property type="nucleotide sequence ID" value="XM_060599277.1"/>
</dbReference>
<feature type="region of interest" description="Disordered" evidence="6">
    <location>
        <begin position="408"/>
        <end position="432"/>
    </location>
</feature>
<evidence type="ECO:0000259" key="7">
    <source>
        <dbReference type="PROSITE" id="PS51714"/>
    </source>
</evidence>
<feature type="compositionally biased region" description="Basic and acidic residues" evidence="6">
    <location>
        <begin position="65"/>
        <end position="76"/>
    </location>
</feature>
<dbReference type="Proteomes" id="UP001233271">
    <property type="component" value="Chromosome 3"/>
</dbReference>
<dbReference type="AlphaFoldDB" id="A0AA48ID45"/>
<evidence type="ECO:0000256" key="5">
    <source>
        <dbReference type="SAM" id="Coils"/>
    </source>
</evidence>
<evidence type="ECO:0000313" key="9">
    <source>
        <dbReference type="Proteomes" id="UP001233271"/>
    </source>
</evidence>
<dbReference type="GO" id="GO:0030688">
    <property type="term" value="C:preribosome, small subunit precursor"/>
    <property type="evidence" value="ECO:0007669"/>
    <property type="project" value="TreeGrafter"/>
</dbReference>
<evidence type="ECO:0000256" key="3">
    <source>
        <dbReference type="ARBA" id="ARBA00023242"/>
    </source>
</evidence>
<protein>
    <recommendedName>
        <fullName evidence="7">Bms1-type G domain-containing protein</fullName>
    </recommendedName>
</protein>
<dbReference type="GeneID" id="85494592"/>
<dbReference type="Pfam" id="PF04950">
    <property type="entry name" value="RIBIOP_C"/>
    <property type="match status" value="1"/>
</dbReference>
<dbReference type="GO" id="GO:0003924">
    <property type="term" value="F:GTPase activity"/>
    <property type="evidence" value="ECO:0007669"/>
    <property type="project" value="TreeGrafter"/>
</dbReference>
<name>A0AA48ID45_9TREE</name>
<feature type="compositionally biased region" description="Basic residues" evidence="6">
    <location>
        <begin position="19"/>
        <end position="33"/>
    </location>
</feature>
<dbReference type="SMART" id="SM00785">
    <property type="entry name" value="AARP2CN"/>
    <property type="match status" value="1"/>
</dbReference>
<accession>A0AA48ID45</accession>
<feature type="coiled-coil region" evidence="5">
    <location>
        <begin position="442"/>
        <end position="486"/>
    </location>
</feature>
<keyword evidence="3" id="KW-0539">Nucleus</keyword>
<dbReference type="PANTHER" id="PTHR12858">
    <property type="entry name" value="RIBOSOME BIOGENESIS PROTEIN"/>
    <property type="match status" value="1"/>
</dbReference>
<dbReference type="PROSITE" id="PS51714">
    <property type="entry name" value="G_BMS1"/>
    <property type="match status" value="1"/>
</dbReference>
<keyword evidence="2" id="KW-0690">Ribosome biogenesis</keyword>
<dbReference type="GO" id="GO:0034511">
    <property type="term" value="F:U3 snoRNA binding"/>
    <property type="evidence" value="ECO:0007669"/>
    <property type="project" value="TreeGrafter"/>
</dbReference>
<dbReference type="Pfam" id="PF22298">
    <property type="entry name" value="Tsr1_G-like"/>
    <property type="match status" value="1"/>
</dbReference>
<keyword evidence="5" id="KW-0175">Coiled coil</keyword>
<evidence type="ECO:0000256" key="6">
    <source>
        <dbReference type="SAM" id="MobiDB-lite"/>
    </source>
</evidence>
<dbReference type="Pfam" id="PF08142">
    <property type="entry name" value="AARP2CN"/>
    <property type="match status" value="1"/>
</dbReference>
<comment type="subcellular location">
    <subcellularLocation>
        <location evidence="1">Nucleus</location>
        <location evidence="1">Nucleolus</location>
    </subcellularLocation>
</comment>
<dbReference type="InterPro" id="IPR030387">
    <property type="entry name" value="G_Bms1/Tsr1_dom"/>
</dbReference>
<dbReference type="GO" id="GO:0000462">
    <property type="term" value="P:maturation of SSU-rRNA from tricistronic rRNA transcript (SSU-rRNA, 5.8S rRNA, LSU-rRNA)"/>
    <property type="evidence" value="ECO:0007669"/>
    <property type="project" value="TreeGrafter"/>
</dbReference>
<gene>
    <name evidence="8" type="primary">TSR1</name>
    <name evidence="8" type="ORF">CcaverHIS019_0307920</name>
</gene>
<evidence type="ECO:0000313" key="8">
    <source>
        <dbReference type="EMBL" id="BEI90722.1"/>
    </source>
</evidence>
<dbReference type="InterPro" id="IPR007034">
    <property type="entry name" value="BMS1_TSR1_C"/>
</dbReference>
<dbReference type="EMBL" id="AP028214">
    <property type="protein sequence ID" value="BEI90722.1"/>
    <property type="molecule type" value="Genomic_DNA"/>
</dbReference>
<dbReference type="SMART" id="SM01362">
    <property type="entry name" value="DUF663"/>
    <property type="match status" value="1"/>
</dbReference>
<comment type="similarity">
    <text evidence="4">Belongs to the TRAFAC class translation factor GTPase superfamily. Bms1-like GTPase family. TSR1 subfamily.</text>
</comment>
<dbReference type="InterPro" id="IPR012948">
    <property type="entry name" value="AARP2CN"/>
</dbReference>
<reference evidence="8" key="1">
    <citation type="journal article" date="2023" name="BMC Genomics">
        <title>Chromosome-level genome assemblies of Cutaneotrichosporon spp. (Trichosporonales, Basidiomycota) reveal imbalanced evolution between nucleotide sequences and chromosome synteny.</title>
        <authorList>
            <person name="Kobayashi Y."/>
            <person name="Kayamori A."/>
            <person name="Aoki K."/>
            <person name="Shiwa Y."/>
            <person name="Matsutani M."/>
            <person name="Fujita N."/>
            <person name="Sugita T."/>
            <person name="Iwasaki W."/>
            <person name="Tanaka N."/>
            <person name="Takashima M."/>
        </authorList>
    </citation>
    <scope>NUCLEOTIDE SEQUENCE</scope>
    <source>
        <strain evidence="8">HIS019</strain>
    </source>
</reference>
<dbReference type="KEGG" id="ccac:CcaHIS019_0307920"/>
<feature type="domain" description="Bms1-type G" evidence="7">
    <location>
        <begin position="90"/>
        <end position="258"/>
    </location>
</feature>
<keyword evidence="9" id="KW-1185">Reference proteome</keyword>
<dbReference type="GO" id="GO:0005525">
    <property type="term" value="F:GTP binding"/>
    <property type="evidence" value="ECO:0007669"/>
    <property type="project" value="TreeGrafter"/>
</dbReference>
<dbReference type="InterPro" id="IPR039761">
    <property type="entry name" value="Bms1/Tsr1"/>
</dbReference>
<sequence>MAPQAHHHRPTLKQSNKSFKSKHASKGARKAAAKGKTAAITAPNASTRKAVDAGSKKTRLNQQAQKRDVKQRAGREDAKFFSMSSNGGKVPRIVSIVPLLPSLSCERLVYDLLPALGLSENDIAGLHWDGHSSFVTMAPRFKSSIHFNILPPLQVFSALDAALASDIVILLLSSVDEVQLEGEAVLRCLQGQAGGVTAFACVQSPESTPLAGATKSLVHKSLLSFSRYFFPSVNKVFSADTVNDAILLARALCETPPAFIQHPDGRAWLVAEEEPMWFSAEDTVNNDQQQLSECGSLRVTGTVRGGRLSANRLVHLPGLGDFQISEISAAPSLSTRDGYPSAVCLSSPGDEADDLTANNVPDLLANEQTWPTEEEMMGAQGTETDDLPKRVKRVPKGTSAYQAAWIVDDDDEDDEGTAGDDAESASDMMDTEAMESDLDSPIQDETEELEEVELDARSEAHQEMTAEEEEAEYEAYLRERECAQRDDINFPDEIDTPRHLAASVRFQRYRGLRSFRTSPWDPYENLPLGYGEIFQFENFAATQKRVEREAREEGVELGTRVTLVLSNVPRKAIAGRSYGSPFVVHGLLRHEHKQTVLHFVVQRNTEYTEPVRAKDPLVLCAGPRRYNINPLFSQHVRGGGRGVNNVHKSERYLKPGSTTVVTTYGPACFGKLPCLLLKQDSQSGLPDLVAMGSFLSSDPTRIIAKRIVLTGHPFKVHKKTATIRYMFFNRDDVQYFQSVELHTKYGRTGHITEALGTHGYFKAHFDGPIQQMDTVCMSLYKRQFPKWSTTFQPPTVTAVKEDDNTSMELE</sequence>
<proteinExistence type="inferred from homology"/>
<evidence type="ECO:0000256" key="2">
    <source>
        <dbReference type="ARBA" id="ARBA00022517"/>
    </source>
</evidence>
<organism evidence="8 9">
    <name type="scientific">Cutaneotrichosporon cavernicola</name>
    <dbReference type="NCBI Taxonomy" id="279322"/>
    <lineage>
        <taxon>Eukaryota</taxon>
        <taxon>Fungi</taxon>
        <taxon>Dikarya</taxon>
        <taxon>Basidiomycota</taxon>
        <taxon>Agaricomycotina</taxon>
        <taxon>Tremellomycetes</taxon>
        <taxon>Trichosporonales</taxon>
        <taxon>Trichosporonaceae</taxon>
        <taxon>Cutaneotrichosporon</taxon>
    </lineage>
</organism>
<dbReference type="GO" id="GO:0005730">
    <property type="term" value="C:nucleolus"/>
    <property type="evidence" value="ECO:0007669"/>
    <property type="project" value="UniProtKB-SubCell"/>
</dbReference>
<dbReference type="GO" id="GO:0000479">
    <property type="term" value="P:endonucleolytic cleavage of tricistronic rRNA transcript (SSU-rRNA, 5.8S rRNA, LSU-rRNA)"/>
    <property type="evidence" value="ECO:0007669"/>
    <property type="project" value="TreeGrafter"/>
</dbReference>
<dbReference type="PANTHER" id="PTHR12858:SF1">
    <property type="entry name" value="PRE-RRNA-PROCESSING PROTEIN TSR1 HOMOLOG"/>
    <property type="match status" value="1"/>
</dbReference>
<evidence type="ECO:0000256" key="1">
    <source>
        <dbReference type="ARBA" id="ARBA00004604"/>
    </source>
</evidence>
<feature type="compositionally biased region" description="Basic residues" evidence="6">
    <location>
        <begin position="1"/>
        <end position="11"/>
    </location>
</feature>
<evidence type="ECO:0000256" key="4">
    <source>
        <dbReference type="ARBA" id="ARBA00038288"/>
    </source>
</evidence>